<dbReference type="Proteomes" id="UP000576480">
    <property type="component" value="Unassembled WGS sequence"/>
</dbReference>
<dbReference type="InterPro" id="IPR001296">
    <property type="entry name" value="Glyco_trans_1"/>
</dbReference>
<dbReference type="SUPFAM" id="SSF53756">
    <property type="entry name" value="UDP-Glycosyltransferase/glycogen phosphorylase"/>
    <property type="match status" value="1"/>
</dbReference>
<dbReference type="PANTHER" id="PTHR45947">
    <property type="entry name" value="SULFOQUINOVOSYL TRANSFERASE SQD2"/>
    <property type="match status" value="1"/>
</dbReference>
<dbReference type="GO" id="GO:0016757">
    <property type="term" value="F:glycosyltransferase activity"/>
    <property type="evidence" value="ECO:0007669"/>
    <property type="project" value="InterPro"/>
</dbReference>
<dbReference type="AlphaFoldDB" id="A0A6V8PQB0"/>
<protein>
    <recommendedName>
        <fullName evidence="1">Glycosyl transferase family 1 domain-containing protein</fullName>
    </recommendedName>
</protein>
<evidence type="ECO:0000313" key="2">
    <source>
        <dbReference type="EMBL" id="GFP34437.1"/>
    </source>
</evidence>
<proteinExistence type="predicted"/>
<accession>A0A6V8PQB0</accession>
<dbReference type="Gene3D" id="3.40.50.2000">
    <property type="entry name" value="Glycogen Phosphorylase B"/>
    <property type="match status" value="2"/>
</dbReference>
<sequence>MDVVYSIGVPFNYGGMGEIAYHAALGLYQRGMLTKILTPHFRECDIPRDKFATFPFGKITGKIHSRIGNYSLKDNIFDLWASKNIEKIGKIDAFYGWAHHSLMSIRVAHRKGSITFIDRGSAEIRAQRDMLIREFKKVGLNVLPISEKIVRKAILEADETDFVVVPSTFVRNTFIDAGYPEEKIILNPLGVDLERFAPKNDRPKDDVFRVIYMGILSIQKGVHYLIQAWKKLNIHDGELLLVGSFEKLSKKIISTEAKGTERVVFRGGTATPEREFKKSDIFAFPSNQDGFGSVVLEAMACGLPVIVSENTGAKDCVRDGIDGFIVPAADVDALCDRINYFYKNRDKVREMGRRAREQALKYDWESYRKRLAGSVAHIVTCGLSEK</sequence>
<evidence type="ECO:0000259" key="1">
    <source>
        <dbReference type="Pfam" id="PF00534"/>
    </source>
</evidence>
<dbReference type="RefSeq" id="WP_176229210.1">
    <property type="nucleotide sequence ID" value="NZ_BLSB01000006.1"/>
</dbReference>
<dbReference type="InterPro" id="IPR050194">
    <property type="entry name" value="Glycosyltransferase_grp1"/>
</dbReference>
<comment type="caution">
    <text evidence="2">The sequence shown here is derived from an EMBL/GenBank/DDBJ whole genome shotgun (WGS) entry which is preliminary data.</text>
</comment>
<name>A0A6V8PQB0_9ACTN</name>
<dbReference type="PANTHER" id="PTHR45947:SF3">
    <property type="entry name" value="SULFOQUINOVOSYL TRANSFERASE SQD2"/>
    <property type="match status" value="1"/>
</dbReference>
<gene>
    <name evidence="2" type="ORF">HKBW3S43_00230</name>
</gene>
<organism evidence="2 3">
    <name type="scientific">Candidatus Hakubella thermalkaliphila</name>
    <dbReference type="NCBI Taxonomy" id="2754717"/>
    <lineage>
        <taxon>Bacteria</taxon>
        <taxon>Bacillati</taxon>
        <taxon>Actinomycetota</taxon>
        <taxon>Actinomycetota incertae sedis</taxon>
        <taxon>Candidatus Hakubellales</taxon>
        <taxon>Candidatus Hakubellaceae</taxon>
        <taxon>Candidatus Hakubella</taxon>
    </lineage>
</organism>
<dbReference type="EMBL" id="BLSB01000006">
    <property type="protein sequence ID" value="GFP34437.1"/>
    <property type="molecule type" value="Genomic_DNA"/>
</dbReference>
<dbReference type="CDD" id="cd03801">
    <property type="entry name" value="GT4_PimA-like"/>
    <property type="match status" value="1"/>
</dbReference>
<dbReference type="Pfam" id="PF00534">
    <property type="entry name" value="Glycos_transf_1"/>
    <property type="match status" value="1"/>
</dbReference>
<feature type="domain" description="Glycosyl transferase family 1" evidence="1">
    <location>
        <begin position="202"/>
        <end position="357"/>
    </location>
</feature>
<evidence type="ECO:0000313" key="3">
    <source>
        <dbReference type="Proteomes" id="UP000576480"/>
    </source>
</evidence>
<reference evidence="2 3" key="1">
    <citation type="journal article" date="2020" name="Front. Microbiol.">
        <title>Single-cell genomics of novel Actinobacteria with the Wood-Ljungdahl pathway discovered in a serpentinizing system.</title>
        <authorList>
            <person name="Merino N."/>
            <person name="Kawai M."/>
            <person name="Boyd E.S."/>
            <person name="Colman D.R."/>
            <person name="McGlynn S.E."/>
            <person name="Nealson K.H."/>
            <person name="Kurokawa K."/>
            <person name="Hongoh Y."/>
        </authorList>
    </citation>
    <scope>NUCLEOTIDE SEQUENCE [LARGE SCALE GENOMIC DNA]</scope>
    <source>
        <strain evidence="2 3">S43</strain>
    </source>
</reference>